<dbReference type="GO" id="GO:0016787">
    <property type="term" value="F:hydrolase activity"/>
    <property type="evidence" value="ECO:0007669"/>
    <property type="project" value="UniProtKB-KW"/>
</dbReference>
<dbReference type="PANTHER" id="PTHR18901:SF38">
    <property type="entry name" value="PSEUDOURIDINE-5'-PHOSPHATASE"/>
    <property type="match status" value="1"/>
</dbReference>
<dbReference type="InterPro" id="IPR023214">
    <property type="entry name" value="HAD_sf"/>
</dbReference>
<evidence type="ECO:0000313" key="2">
    <source>
        <dbReference type="Proteomes" id="UP000002016"/>
    </source>
</evidence>
<evidence type="ECO:0000313" key="1">
    <source>
        <dbReference type="EMBL" id="ABV34505.1"/>
    </source>
</evidence>
<dbReference type="InterPro" id="IPR006439">
    <property type="entry name" value="HAD-SF_hydro_IA"/>
</dbReference>
<dbReference type="NCBIfam" id="TIGR01509">
    <property type="entry name" value="HAD-SF-IA-v3"/>
    <property type="match status" value="1"/>
</dbReference>
<reference evidence="1 2" key="2">
    <citation type="journal article" date="2009" name="Proc. Natl. Acad. Sci. U.S.A.">
        <title>On the chimeric nature, thermophilic origin, and phylogenetic placement of the Thermotogales.</title>
        <authorList>
            <person name="Zhaxybayeva O."/>
            <person name="Swithers K.S."/>
            <person name="Lapierre P."/>
            <person name="Fournier G.P."/>
            <person name="Bickhart D.M."/>
            <person name="DeBoy R.T."/>
            <person name="Nelson K.E."/>
            <person name="Nesbo C.L."/>
            <person name="Doolittle W.F."/>
            <person name="Gogarten J.P."/>
            <person name="Noll K.M."/>
        </authorList>
    </citation>
    <scope>NUCLEOTIDE SEQUENCE [LARGE SCALE GENOMIC DNA]</scope>
    <source>
        <strain evidence="2">ATCC BAA-301 / DSM 14385 / NBRC 107922 / TMO</strain>
    </source>
</reference>
<dbReference type="AlphaFoldDB" id="A8F8M1"/>
<dbReference type="SFLD" id="SFLDG01129">
    <property type="entry name" value="C1.5:_HAD__Beta-PGM__Phosphata"/>
    <property type="match status" value="1"/>
</dbReference>
<reference evidence="1 2" key="1">
    <citation type="submission" date="2007-08" db="EMBL/GenBank/DDBJ databases">
        <title>Complete sequence of Thermotoga lettingae TMO.</title>
        <authorList>
            <consortium name="US DOE Joint Genome Institute"/>
            <person name="Copeland A."/>
            <person name="Lucas S."/>
            <person name="Lapidus A."/>
            <person name="Barry K."/>
            <person name="Glavina del Rio T."/>
            <person name="Dalin E."/>
            <person name="Tice H."/>
            <person name="Pitluck S."/>
            <person name="Foster B."/>
            <person name="Bruce D."/>
            <person name="Schmutz J."/>
            <person name="Larimer F."/>
            <person name="Land M."/>
            <person name="Hauser L."/>
            <person name="Kyrpides N."/>
            <person name="Mikhailova N."/>
            <person name="Nelson K."/>
            <person name="Gogarten J.P."/>
            <person name="Noll K."/>
            <person name="Richardson P."/>
        </authorList>
    </citation>
    <scope>NUCLEOTIDE SEQUENCE [LARGE SCALE GENOMIC DNA]</scope>
    <source>
        <strain evidence="2">ATCC BAA-301 / DSM 14385 / NBRC 107922 / TMO</strain>
    </source>
</reference>
<dbReference type="KEGG" id="tle:Tlet_1951"/>
<dbReference type="SUPFAM" id="SSF56784">
    <property type="entry name" value="HAD-like"/>
    <property type="match status" value="1"/>
</dbReference>
<accession>A8F8M1</accession>
<dbReference type="STRING" id="416591.Tlet_1951"/>
<dbReference type="RefSeq" id="WP_012003981.1">
    <property type="nucleotide sequence ID" value="NC_009828.1"/>
</dbReference>
<dbReference type="InterPro" id="IPR023198">
    <property type="entry name" value="PGP-like_dom2"/>
</dbReference>
<dbReference type="InterPro" id="IPR041492">
    <property type="entry name" value="HAD_2"/>
</dbReference>
<sequence>MSKPNSRMIKAVIFDMDGVLIDSERLYRDIFHQIFSKFGVDFQDNLFDELAGTTLERGGARKIIKKFGLNIDEFAFIELVHDLFEELSYDLKPRECVSEIIGQLKKMHIKLGVATSTIKEEALKRLKKANLCGLFDSMVFGDDVEKSKPDPDIYIECLKRLKVNCAESIVFEDSVNGVKSAVGAGIKCIIGVLHDRNNARSLIEAGAFFAEKPPEVFLRILRYLS</sequence>
<protein>
    <submittedName>
        <fullName evidence="1">HAD-superfamily hydrolase, subfamily IA, variant 3</fullName>
    </submittedName>
</protein>
<dbReference type="eggNOG" id="COG0637">
    <property type="taxonomic scope" value="Bacteria"/>
</dbReference>
<dbReference type="PRINTS" id="PR00413">
    <property type="entry name" value="HADHALOGNASE"/>
</dbReference>
<keyword evidence="1" id="KW-0378">Hydrolase</keyword>
<name>A8F8M1_PSELT</name>
<dbReference type="OrthoDB" id="9797743at2"/>
<proteinExistence type="predicted"/>
<dbReference type="Gene3D" id="3.40.50.1000">
    <property type="entry name" value="HAD superfamily/HAD-like"/>
    <property type="match status" value="1"/>
</dbReference>
<dbReference type="HOGENOM" id="CLU_045011_13_3_0"/>
<dbReference type="EMBL" id="CP000812">
    <property type="protein sequence ID" value="ABV34505.1"/>
    <property type="molecule type" value="Genomic_DNA"/>
</dbReference>
<dbReference type="Gene3D" id="1.10.150.240">
    <property type="entry name" value="Putative phosphatase, domain 2"/>
    <property type="match status" value="1"/>
</dbReference>
<dbReference type="Pfam" id="PF13419">
    <property type="entry name" value="HAD_2"/>
    <property type="match status" value="1"/>
</dbReference>
<dbReference type="PANTHER" id="PTHR18901">
    <property type="entry name" value="2-DEOXYGLUCOSE-6-PHOSPHATE PHOSPHATASE 2"/>
    <property type="match status" value="1"/>
</dbReference>
<dbReference type="InterPro" id="IPR036412">
    <property type="entry name" value="HAD-like_sf"/>
</dbReference>
<keyword evidence="2" id="KW-1185">Reference proteome</keyword>
<dbReference type="SFLD" id="SFLDS00003">
    <property type="entry name" value="Haloacid_Dehalogenase"/>
    <property type="match status" value="1"/>
</dbReference>
<organism evidence="1 2">
    <name type="scientific">Pseudothermotoga lettingae (strain ATCC BAA-301 / DSM 14385 / NBRC 107922 / TMO)</name>
    <name type="common">Thermotoga lettingae</name>
    <dbReference type="NCBI Taxonomy" id="416591"/>
    <lineage>
        <taxon>Bacteria</taxon>
        <taxon>Thermotogati</taxon>
        <taxon>Thermotogota</taxon>
        <taxon>Thermotogae</taxon>
        <taxon>Thermotogales</taxon>
        <taxon>Thermotogaceae</taxon>
        <taxon>Pseudothermotoga</taxon>
    </lineage>
</organism>
<dbReference type="Proteomes" id="UP000002016">
    <property type="component" value="Chromosome"/>
</dbReference>
<gene>
    <name evidence="1" type="ordered locus">Tlet_1951</name>
</gene>